<gene>
    <name evidence="2" type="ORF">COC69_12385</name>
</gene>
<organism evidence="2 3">
    <name type="scientific">Bacillus cereus</name>
    <dbReference type="NCBI Taxonomy" id="1396"/>
    <lineage>
        <taxon>Bacteria</taxon>
        <taxon>Bacillati</taxon>
        <taxon>Bacillota</taxon>
        <taxon>Bacilli</taxon>
        <taxon>Bacillales</taxon>
        <taxon>Bacillaceae</taxon>
        <taxon>Bacillus</taxon>
        <taxon>Bacillus cereus group</taxon>
    </lineage>
</organism>
<dbReference type="EMBL" id="NULI01000061">
    <property type="protein sequence ID" value="PGS79405.1"/>
    <property type="molecule type" value="Genomic_DNA"/>
</dbReference>
<evidence type="ECO:0000313" key="2">
    <source>
        <dbReference type="EMBL" id="PGS79405.1"/>
    </source>
</evidence>
<dbReference type="AlphaFoldDB" id="A0A9X7CNK2"/>
<name>A0A9X7CNK2_BACCE</name>
<dbReference type="RefSeq" id="WP_098782701.1">
    <property type="nucleotide sequence ID" value="NZ_NULI01000061.1"/>
</dbReference>
<protein>
    <recommendedName>
        <fullName evidence="1">Plasmid replication protein RepL domain-containing protein</fullName>
    </recommendedName>
</protein>
<proteinExistence type="predicted"/>
<dbReference type="Pfam" id="PF05732">
    <property type="entry name" value="RepL"/>
    <property type="match status" value="1"/>
</dbReference>
<sequence length="53" mass="5910">MKVINYILDNLDWSSNILVKTQQEIAKESGVGFNTVNSTIKLLVEKLGMKNNG</sequence>
<reference evidence="2 3" key="1">
    <citation type="submission" date="2017-09" db="EMBL/GenBank/DDBJ databases">
        <title>Large-scale bioinformatics analysis of Bacillus genomes uncovers conserved roles of natural products in bacterial physiology.</title>
        <authorList>
            <consortium name="Agbiome Team Llc"/>
            <person name="Bleich R.M."/>
            <person name="Grubbs K.J."/>
            <person name="Santa Maria K.C."/>
            <person name="Allen S.E."/>
            <person name="Farag S."/>
            <person name="Shank E.A."/>
            <person name="Bowers A."/>
        </authorList>
    </citation>
    <scope>NUCLEOTIDE SEQUENCE [LARGE SCALE GENOMIC DNA]</scope>
    <source>
        <strain evidence="2 3">AFS041711</strain>
    </source>
</reference>
<evidence type="ECO:0000313" key="3">
    <source>
        <dbReference type="Proteomes" id="UP000224203"/>
    </source>
</evidence>
<comment type="caution">
    <text evidence="2">The sequence shown here is derived from an EMBL/GenBank/DDBJ whole genome shotgun (WGS) entry which is preliminary data.</text>
</comment>
<accession>A0A9X7CNK2</accession>
<dbReference type="GO" id="GO:0006276">
    <property type="term" value="P:plasmid maintenance"/>
    <property type="evidence" value="ECO:0007669"/>
    <property type="project" value="InterPro"/>
</dbReference>
<dbReference type="Proteomes" id="UP000224203">
    <property type="component" value="Unassembled WGS sequence"/>
</dbReference>
<dbReference type="GO" id="GO:0006260">
    <property type="term" value="P:DNA replication"/>
    <property type="evidence" value="ECO:0007669"/>
    <property type="project" value="InterPro"/>
</dbReference>
<feature type="domain" description="Plasmid replication protein RepL" evidence="1">
    <location>
        <begin position="2"/>
        <end position="46"/>
    </location>
</feature>
<dbReference type="InterPro" id="IPR008813">
    <property type="entry name" value="Plasmid_replication_RepL"/>
</dbReference>
<evidence type="ECO:0000259" key="1">
    <source>
        <dbReference type="Pfam" id="PF05732"/>
    </source>
</evidence>